<dbReference type="EMBL" id="QLZR01000002">
    <property type="protein sequence ID" value="RAZ78982.1"/>
    <property type="molecule type" value="Genomic_DNA"/>
</dbReference>
<dbReference type="Proteomes" id="UP000251002">
    <property type="component" value="Unassembled WGS sequence"/>
</dbReference>
<dbReference type="Pfam" id="PF04239">
    <property type="entry name" value="DUF421"/>
    <property type="match status" value="1"/>
</dbReference>
<dbReference type="AlphaFoldDB" id="A0A365L0T3"/>
<keyword evidence="5 7" id="KW-1133">Transmembrane helix</keyword>
<keyword evidence="10" id="KW-1185">Reference proteome</keyword>
<evidence type="ECO:0000256" key="7">
    <source>
        <dbReference type="SAM" id="Phobius"/>
    </source>
</evidence>
<gene>
    <name evidence="9" type="ORF">DP120_05020</name>
</gene>
<reference evidence="9 10" key="1">
    <citation type="submission" date="2018-06" db="EMBL/GenBank/DDBJ databases">
        <title>The draft genome sequences of strains SCU63 and S1.</title>
        <authorList>
            <person name="Gan L."/>
        </authorList>
    </citation>
    <scope>NUCLEOTIDE SEQUENCE [LARGE SCALE GENOMIC DNA]</scope>
    <source>
        <strain evidence="9 10">SCU63</strain>
    </source>
</reference>
<comment type="caution">
    <text evidence="9">The sequence shown here is derived from an EMBL/GenBank/DDBJ whole genome shotgun (WGS) entry which is preliminary data.</text>
</comment>
<accession>A0A365L0T3</accession>
<evidence type="ECO:0000313" key="9">
    <source>
        <dbReference type="EMBL" id="RAZ78982.1"/>
    </source>
</evidence>
<evidence type="ECO:0000256" key="5">
    <source>
        <dbReference type="ARBA" id="ARBA00022989"/>
    </source>
</evidence>
<evidence type="ECO:0000256" key="4">
    <source>
        <dbReference type="ARBA" id="ARBA00022692"/>
    </source>
</evidence>
<evidence type="ECO:0000256" key="3">
    <source>
        <dbReference type="ARBA" id="ARBA00022475"/>
    </source>
</evidence>
<protein>
    <submittedName>
        <fullName evidence="9">DUF421 domain-containing protein</fullName>
    </submittedName>
</protein>
<evidence type="ECO:0000259" key="8">
    <source>
        <dbReference type="Pfam" id="PF04239"/>
    </source>
</evidence>
<feature type="transmembrane region" description="Helical" evidence="7">
    <location>
        <begin position="56"/>
        <end position="76"/>
    </location>
</feature>
<dbReference type="PANTHER" id="PTHR34582">
    <property type="entry name" value="UPF0702 TRANSMEMBRANE PROTEIN YCAP"/>
    <property type="match status" value="1"/>
</dbReference>
<dbReference type="InterPro" id="IPR007353">
    <property type="entry name" value="DUF421"/>
</dbReference>
<feature type="transmembrane region" description="Helical" evidence="7">
    <location>
        <begin position="26"/>
        <end position="44"/>
    </location>
</feature>
<keyword evidence="4 7" id="KW-0812">Transmembrane</keyword>
<dbReference type="GO" id="GO:0005886">
    <property type="term" value="C:plasma membrane"/>
    <property type="evidence" value="ECO:0007669"/>
    <property type="project" value="UniProtKB-SubCell"/>
</dbReference>
<comment type="similarity">
    <text evidence="2">Belongs to the UPF0702 family.</text>
</comment>
<comment type="subcellular location">
    <subcellularLocation>
        <location evidence="1">Cell membrane</location>
        <topology evidence="1">Multi-pass membrane protein</topology>
    </subcellularLocation>
</comment>
<evidence type="ECO:0000256" key="1">
    <source>
        <dbReference type="ARBA" id="ARBA00004651"/>
    </source>
</evidence>
<dbReference type="PANTHER" id="PTHR34582:SF6">
    <property type="entry name" value="UPF0702 TRANSMEMBRANE PROTEIN YCAP"/>
    <property type="match status" value="1"/>
</dbReference>
<evidence type="ECO:0000313" key="10">
    <source>
        <dbReference type="Proteomes" id="UP000251002"/>
    </source>
</evidence>
<name>A0A365L0T3_9BACL</name>
<dbReference type="InterPro" id="IPR023090">
    <property type="entry name" value="UPF0702_alpha/beta_dom_sf"/>
</dbReference>
<organism evidence="9 10">
    <name type="scientific">Planococcus halotolerans</name>
    <dbReference type="NCBI Taxonomy" id="2233542"/>
    <lineage>
        <taxon>Bacteria</taxon>
        <taxon>Bacillati</taxon>
        <taxon>Bacillota</taxon>
        <taxon>Bacilli</taxon>
        <taxon>Bacillales</taxon>
        <taxon>Caryophanaceae</taxon>
        <taxon>Planococcus</taxon>
    </lineage>
</organism>
<sequence>MPKCNYVVPGGVVTLLDSLLFDGWKAPLRIVIMSILIYAYLILIMRLSGKRTMFQYNMFDVIISVAYGSTIATILLTDKISFTEGAFVLGMLTFIQLLIAVMEMKSKKFGAVINPTPTFLYYNDDYCEENLEKERVLKSEIRNAVRQQGIGTMEKIEAIVLEGNGQLSIIPKSEAGAGDTLVDVKSPKQDK</sequence>
<feature type="domain" description="YetF C-terminal" evidence="8">
    <location>
        <begin position="104"/>
        <end position="174"/>
    </location>
</feature>
<keyword evidence="6 7" id="KW-0472">Membrane</keyword>
<evidence type="ECO:0000256" key="2">
    <source>
        <dbReference type="ARBA" id="ARBA00006448"/>
    </source>
</evidence>
<proteinExistence type="inferred from homology"/>
<evidence type="ECO:0000256" key="6">
    <source>
        <dbReference type="ARBA" id="ARBA00023136"/>
    </source>
</evidence>
<dbReference type="Gene3D" id="3.30.240.20">
    <property type="entry name" value="bsu07140 like domains"/>
    <property type="match status" value="1"/>
</dbReference>
<keyword evidence="3" id="KW-1003">Cell membrane</keyword>
<feature type="transmembrane region" description="Helical" evidence="7">
    <location>
        <begin position="82"/>
        <end position="101"/>
    </location>
</feature>